<protein>
    <submittedName>
        <fullName evidence="9">Nicotinamide mononucleotide transporter</fullName>
    </submittedName>
</protein>
<keyword evidence="7 8" id="KW-0472">Membrane</keyword>
<dbReference type="AlphaFoldDB" id="A0A2T5Q203"/>
<keyword evidence="3" id="KW-0813">Transport</keyword>
<proteinExistence type="inferred from homology"/>
<dbReference type="Pfam" id="PF04973">
    <property type="entry name" value="NMN_transporter"/>
    <property type="match status" value="1"/>
</dbReference>
<keyword evidence="4" id="KW-1003">Cell membrane</keyword>
<dbReference type="RefSeq" id="WP_107721983.1">
    <property type="nucleotide sequence ID" value="NZ_QAZN01000018.1"/>
</dbReference>
<keyword evidence="5 8" id="KW-0812">Transmembrane</keyword>
<dbReference type="PANTHER" id="PTHR36122">
    <property type="entry name" value="NICOTINAMIDE RIBOSIDE TRANSPORTER PNUC"/>
    <property type="match status" value="1"/>
</dbReference>
<comment type="caution">
    <text evidence="9">The sequence shown here is derived from an EMBL/GenBank/DDBJ whole genome shotgun (WGS) entry which is preliminary data.</text>
</comment>
<feature type="transmembrane region" description="Helical" evidence="8">
    <location>
        <begin position="67"/>
        <end position="84"/>
    </location>
</feature>
<dbReference type="Proteomes" id="UP000244083">
    <property type="component" value="Unassembled WGS sequence"/>
</dbReference>
<dbReference type="GO" id="GO:0034257">
    <property type="term" value="F:nicotinamide riboside transmembrane transporter activity"/>
    <property type="evidence" value="ECO:0007669"/>
    <property type="project" value="InterPro"/>
</dbReference>
<evidence type="ECO:0000256" key="1">
    <source>
        <dbReference type="ARBA" id="ARBA00004651"/>
    </source>
</evidence>
<evidence type="ECO:0000256" key="7">
    <source>
        <dbReference type="ARBA" id="ARBA00023136"/>
    </source>
</evidence>
<evidence type="ECO:0000256" key="6">
    <source>
        <dbReference type="ARBA" id="ARBA00022989"/>
    </source>
</evidence>
<dbReference type="NCBIfam" id="TIGR01528">
    <property type="entry name" value="NMN_trans_PnuC"/>
    <property type="match status" value="1"/>
</dbReference>
<sequence>MTNTTNDHSWLFTQLFSNWKKFEIIYVTILLLLQVGVYLIAPDSWIGMLSGVFGTIALVYGMKGRKVTFIFGFIQCVAMTYIAWQSHTWGTFVMDIFYVISQPIGWFMWGHDDATKRFSPQARRWVFAGVVVAYFIGWYVIGLFHGQLPYFDSFNLVVSFIAQLLYILKYQENWSLWIWVNTANIIYWIILAIRFQMGIHIGTFGGDLSQIALQAALLFNSIYATKVWASGEADNEGGTTDYGS</sequence>
<organism evidence="9 10">
    <name type="scientific">Limosilactobacillus reuteri</name>
    <name type="common">Lactobacillus reuteri</name>
    <dbReference type="NCBI Taxonomy" id="1598"/>
    <lineage>
        <taxon>Bacteria</taxon>
        <taxon>Bacillati</taxon>
        <taxon>Bacillota</taxon>
        <taxon>Bacilli</taxon>
        <taxon>Lactobacillales</taxon>
        <taxon>Lactobacillaceae</taxon>
        <taxon>Limosilactobacillus</taxon>
    </lineage>
</organism>
<reference evidence="10" key="1">
    <citation type="submission" date="2018-04" db="EMBL/GenBank/DDBJ databases">
        <title>Draft Genome Sequences of 10 Lactobacillus Species from 22 Commercial Probiotic Products.</title>
        <authorList>
            <person name="Gangiredla J."/>
            <person name="Barnaba T.J."/>
            <person name="Mammel M.K."/>
            <person name="Lacher D.W."/>
            <person name="Elkins C.A."/>
            <person name="Lampel K.A."/>
            <person name="Whitehouse C.A."/>
            <person name="Tartera C."/>
        </authorList>
    </citation>
    <scope>NUCLEOTIDE SEQUENCE [LARGE SCALE GENOMIC DNA]</scope>
    <source>
        <strain evidence="10">DS12_10</strain>
    </source>
</reference>
<evidence type="ECO:0000313" key="10">
    <source>
        <dbReference type="Proteomes" id="UP000244083"/>
    </source>
</evidence>
<dbReference type="GO" id="GO:0005886">
    <property type="term" value="C:plasma membrane"/>
    <property type="evidence" value="ECO:0007669"/>
    <property type="project" value="UniProtKB-SubCell"/>
</dbReference>
<feature type="transmembrane region" description="Helical" evidence="8">
    <location>
        <begin position="21"/>
        <end position="39"/>
    </location>
</feature>
<feature type="transmembrane region" description="Helical" evidence="8">
    <location>
        <begin position="174"/>
        <end position="193"/>
    </location>
</feature>
<feature type="transmembrane region" description="Helical" evidence="8">
    <location>
        <begin position="45"/>
        <end position="62"/>
    </location>
</feature>
<accession>A0A2T5Q203</accession>
<evidence type="ECO:0000256" key="3">
    <source>
        <dbReference type="ARBA" id="ARBA00022448"/>
    </source>
</evidence>
<feature type="transmembrane region" description="Helical" evidence="8">
    <location>
        <begin position="151"/>
        <end position="168"/>
    </location>
</feature>
<evidence type="ECO:0000256" key="4">
    <source>
        <dbReference type="ARBA" id="ARBA00022475"/>
    </source>
</evidence>
<evidence type="ECO:0000256" key="2">
    <source>
        <dbReference type="ARBA" id="ARBA00006669"/>
    </source>
</evidence>
<evidence type="ECO:0000313" key="9">
    <source>
        <dbReference type="EMBL" id="PTV02829.1"/>
    </source>
</evidence>
<keyword evidence="6 8" id="KW-1133">Transmembrane helix</keyword>
<evidence type="ECO:0000256" key="8">
    <source>
        <dbReference type="SAM" id="Phobius"/>
    </source>
</evidence>
<dbReference type="PANTHER" id="PTHR36122:SF2">
    <property type="entry name" value="NICOTINAMIDE RIBOSIDE TRANSPORTER PNUC"/>
    <property type="match status" value="1"/>
</dbReference>
<gene>
    <name evidence="9" type="ORF">DB325_08530</name>
</gene>
<comment type="similarity">
    <text evidence="2">Belongs to the nicotinamide ribonucleoside (NR) uptake permease (TC 4.B.1) family.</text>
</comment>
<comment type="subcellular location">
    <subcellularLocation>
        <location evidence="1">Cell membrane</location>
        <topology evidence="1">Multi-pass membrane protein</topology>
    </subcellularLocation>
</comment>
<name>A0A2T5Q203_LIMRT</name>
<feature type="transmembrane region" description="Helical" evidence="8">
    <location>
        <begin position="125"/>
        <end position="144"/>
    </location>
</feature>
<dbReference type="InterPro" id="IPR006419">
    <property type="entry name" value="NMN_transpt_PnuC"/>
</dbReference>
<dbReference type="EMBL" id="QAZN01000018">
    <property type="protein sequence ID" value="PTV02829.1"/>
    <property type="molecule type" value="Genomic_DNA"/>
</dbReference>
<evidence type="ECO:0000256" key="5">
    <source>
        <dbReference type="ARBA" id="ARBA00022692"/>
    </source>
</evidence>